<proteinExistence type="inferred from homology"/>
<evidence type="ECO:0000259" key="8">
    <source>
        <dbReference type="PROSITE" id="PS51795"/>
    </source>
</evidence>
<dbReference type="PANTHER" id="PTHR33059:SF4">
    <property type="entry name" value="FCS-LIKE ZINC FINGER 5"/>
    <property type="match status" value="1"/>
</dbReference>
<evidence type="ECO:0000256" key="2">
    <source>
        <dbReference type="ARBA" id="ARBA00009374"/>
    </source>
</evidence>
<evidence type="ECO:0000313" key="9">
    <source>
        <dbReference type="EMBL" id="KZV28922.1"/>
    </source>
</evidence>
<dbReference type="PROSITE" id="PS51795">
    <property type="entry name" value="ZF_FLZ"/>
    <property type="match status" value="1"/>
</dbReference>
<evidence type="ECO:0000256" key="1">
    <source>
        <dbReference type="ARBA" id="ARBA00004496"/>
    </source>
</evidence>
<keyword evidence="10" id="KW-1185">Reference proteome</keyword>
<feature type="zinc finger region" description="FLZ-type" evidence="6">
    <location>
        <begin position="56"/>
        <end position="100"/>
    </location>
</feature>
<evidence type="ECO:0000256" key="6">
    <source>
        <dbReference type="PROSITE-ProRule" id="PRU01131"/>
    </source>
</evidence>
<evidence type="ECO:0000256" key="7">
    <source>
        <dbReference type="SAM" id="MobiDB-lite"/>
    </source>
</evidence>
<feature type="domain" description="FLZ-type" evidence="8">
    <location>
        <begin position="56"/>
        <end position="100"/>
    </location>
</feature>
<comment type="similarity">
    <text evidence="2">Belongs to the FLZ family.</text>
</comment>
<keyword evidence="5" id="KW-0862">Zinc</keyword>
<keyword evidence="4" id="KW-0479">Metal-binding</keyword>
<feature type="region of interest" description="Disordered" evidence="7">
    <location>
        <begin position="98"/>
        <end position="125"/>
    </location>
</feature>
<dbReference type="Proteomes" id="UP000250235">
    <property type="component" value="Unassembled WGS sequence"/>
</dbReference>
<dbReference type="Pfam" id="PF04570">
    <property type="entry name" value="zf-FLZ"/>
    <property type="match status" value="1"/>
</dbReference>
<evidence type="ECO:0000256" key="5">
    <source>
        <dbReference type="ARBA" id="ARBA00022771"/>
    </source>
</evidence>
<feature type="region of interest" description="Disordered" evidence="7">
    <location>
        <begin position="24"/>
        <end position="47"/>
    </location>
</feature>
<name>A0A2Z7B3H0_9LAMI</name>
<reference evidence="9 10" key="1">
    <citation type="journal article" date="2015" name="Proc. Natl. Acad. Sci. U.S.A.">
        <title>The resurrection genome of Boea hygrometrica: A blueprint for survival of dehydration.</title>
        <authorList>
            <person name="Xiao L."/>
            <person name="Yang G."/>
            <person name="Zhang L."/>
            <person name="Yang X."/>
            <person name="Zhao S."/>
            <person name="Ji Z."/>
            <person name="Zhou Q."/>
            <person name="Hu M."/>
            <person name="Wang Y."/>
            <person name="Chen M."/>
            <person name="Xu Y."/>
            <person name="Jin H."/>
            <person name="Xiao X."/>
            <person name="Hu G."/>
            <person name="Bao F."/>
            <person name="Hu Y."/>
            <person name="Wan P."/>
            <person name="Li L."/>
            <person name="Deng X."/>
            <person name="Kuang T."/>
            <person name="Xiang C."/>
            <person name="Zhu J.K."/>
            <person name="Oliver M.J."/>
            <person name="He Y."/>
        </authorList>
    </citation>
    <scope>NUCLEOTIDE SEQUENCE [LARGE SCALE GENOMIC DNA]</scope>
    <source>
        <strain evidence="10">cv. XS01</strain>
    </source>
</reference>
<evidence type="ECO:0000256" key="4">
    <source>
        <dbReference type="ARBA" id="ARBA00022723"/>
    </source>
</evidence>
<gene>
    <name evidence="9" type="ORF">F511_13717</name>
</gene>
<dbReference type="OrthoDB" id="1925036at2759"/>
<keyword evidence="5" id="KW-0863">Zinc-finger</keyword>
<feature type="compositionally biased region" description="Basic and acidic residues" evidence="7">
    <location>
        <begin position="98"/>
        <end position="107"/>
    </location>
</feature>
<dbReference type="AlphaFoldDB" id="A0A2Z7B3H0"/>
<organism evidence="9 10">
    <name type="scientific">Dorcoceras hygrometricum</name>
    <dbReference type="NCBI Taxonomy" id="472368"/>
    <lineage>
        <taxon>Eukaryota</taxon>
        <taxon>Viridiplantae</taxon>
        <taxon>Streptophyta</taxon>
        <taxon>Embryophyta</taxon>
        <taxon>Tracheophyta</taxon>
        <taxon>Spermatophyta</taxon>
        <taxon>Magnoliopsida</taxon>
        <taxon>eudicotyledons</taxon>
        <taxon>Gunneridae</taxon>
        <taxon>Pentapetalae</taxon>
        <taxon>asterids</taxon>
        <taxon>lamiids</taxon>
        <taxon>Lamiales</taxon>
        <taxon>Gesneriaceae</taxon>
        <taxon>Didymocarpoideae</taxon>
        <taxon>Trichosporeae</taxon>
        <taxon>Loxocarpinae</taxon>
        <taxon>Dorcoceras</taxon>
    </lineage>
</organism>
<keyword evidence="3" id="KW-0963">Cytoplasm</keyword>
<protein>
    <recommendedName>
        <fullName evidence="8">FLZ-type domain-containing protein</fullName>
    </recommendedName>
</protein>
<evidence type="ECO:0000313" key="10">
    <source>
        <dbReference type="Proteomes" id="UP000250235"/>
    </source>
</evidence>
<dbReference type="PANTHER" id="PTHR33059">
    <property type="entry name" value="FCS-LIKE ZINC FINGER 5"/>
    <property type="match status" value="1"/>
</dbReference>
<evidence type="ECO:0000256" key="3">
    <source>
        <dbReference type="ARBA" id="ARBA00022490"/>
    </source>
</evidence>
<dbReference type="EMBL" id="KV010000">
    <property type="protein sequence ID" value="KZV28922.1"/>
    <property type="molecule type" value="Genomic_DNA"/>
</dbReference>
<dbReference type="GO" id="GO:0005737">
    <property type="term" value="C:cytoplasm"/>
    <property type="evidence" value="ECO:0007669"/>
    <property type="project" value="UniProtKB-SubCell"/>
</dbReference>
<sequence>MLGKRARRPPIKRTTSMTEFNLDLTASNNQPHNGVSAASTPRQHSRNSAEFVETSHFLRACFLCQRRLVHGHDIYMYRGDSAFCSLECRQQQMLQDEKCSMASKKDAGPAAGTQAPAKGERVAAV</sequence>
<dbReference type="InterPro" id="IPR007650">
    <property type="entry name" value="Zf-FLZ_dom"/>
</dbReference>
<comment type="subcellular location">
    <subcellularLocation>
        <location evidence="1">Cytoplasm</location>
    </subcellularLocation>
</comment>
<dbReference type="GO" id="GO:0008270">
    <property type="term" value="F:zinc ion binding"/>
    <property type="evidence" value="ECO:0007669"/>
    <property type="project" value="UniProtKB-KW"/>
</dbReference>
<accession>A0A2Z7B3H0</accession>